<reference evidence="2" key="1">
    <citation type="submission" date="2020-10" db="EMBL/GenBank/DDBJ databases">
        <authorList>
            <person name="Han B."/>
            <person name="Lu T."/>
            <person name="Zhao Q."/>
            <person name="Huang X."/>
            <person name="Zhao Y."/>
        </authorList>
    </citation>
    <scope>NUCLEOTIDE SEQUENCE</scope>
</reference>
<dbReference type="EMBL" id="CAJGYO010000483">
    <property type="protein sequence ID" value="CAD6342400.1"/>
    <property type="molecule type" value="Genomic_DNA"/>
</dbReference>
<accession>A0A811SPD4</accession>
<feature type="region of interest" description="Disordered" evidence="1">
    <location>
        <begin position="156"/>
        <end position="198"/>
    </location>
</feature>
<feature type="region of interest" description="Disordered" evidence="1">
    <location>
        <begin position="26"/>
        <end position="126"/>
    </location>
</feature>
<feature type="compositionally biased region" description="Gly residues" evidence="1">
    <location>
        <begin position="63"/>
        <end position="74"/>
    </location>
</feature>
<dbReference type="Proteomes" id="UP000604825">
    <property type="component" value="Unassembled WGS sequence"/>
</dbReference>
<comment type="caution">
    <text evidence="2">The sequence shown here is derived from an EMBL/GenBank/DDBJ whole genome shotgun (WGS) entry which is preliminary data.</text>
</comment>
<evidence type="ECO:0000256" key="1">
    <source>
        <dbReference type="SAM" id="MobiDB-lite"/>
    </source>
</evidence>
<dbReference type="AlphaFoldDB" id="A0A811SPD4"/>
<evidence type="ECO:0000313" key="2">
    <source>
        <dbReference type="EMBL" id="CAD6342400.1"/>
    </source>
</evidence>
<keyword evidence="3" id="KW-1185">Reference proteome</keyword>
<gene>
    <name evidence="2" type="ORF">NCGR_LOCUS66498</name>
</gene>
<organism evidence="2 3">
    <name type="scientific">Miscanthus lutarioriparius</name>
    <dbReference type="NCBI Taxonomy" id="422564"/>
    <lineage>
        <taxon>Eukaryota</taxon>
        <taxon>Viridiplantae</taxon>
        <taxon>Streptophyta</taxon>
        <taxon>Embryophyta</taxon>
        <taxon>Tracheophyta</taxon>
        <taxon>Spermatophyta</taxon>
        <taxon>Magnoliopsida</taxon>
        <taxon>Liliopsida</taxon>
        <taxon>Poales</taxon>
        <taxon>Poaceae</taxon>
        <taxon>PACMAD clade</taxon>
        <taxon>Panicoideae</taxon>
        <taxon>Andropogonodae</taxon>
        <taxon>Andropogoneae</taxon>
        <taxon>Saccharinae</taxon>
        <taxon>Miscanthus</taxon>
    </lineage>
</organism>
<feature type="compositionally biased region" description="Basic and acidic residues" evidence="1">
    <location>
        <begin position="115"/>
        <end position="126"/>
    </location>
</feature>
<evidence type="ECO:0000313" key="3">
    <source>
        <dbReference type="Proteomes" id="UP000604825"/>
    </source>
</evidence>
<proteinExistence type="predicted"/>
<feature type="compositionally biased region" description="Low complexity" evidence="1">
    <location>
        <begin position="26"/>
        <end position="62"/>
    </location>
</feature>
<sequence>MACCGSRTRSWGGPAPAARCARRVLRSSARGGAASHGGPARADPPAAADPARMLGDGAAGSPDAGGGATRGEIGGASRAAKEAAMAHRGGCGLGRRCGTARRGQQARAESGRGALAREKGRGAGERLRARPCLAGRTVCSAGDGRGAWGSSVVGLSKKTAGRRIQEAEGGRQGSMTPRGDRMGRCSVAGSGTAARTGK</sequence>
<name>A0A811SPD4_9POAL</name>
<protein>
    <submittedName>
        <fullName evidence="2">Uncharacterized protein</fullName>
    </submittedName>
</protein>